<proteinExistence type="predicted"/>
<evidence type="ECO:0000256" key="4">
    <source>
        <dbReference type="ARBA" id="ARBA00023136"/>
    </source>
</evidence>
<evidence type="ECO:0000256" key="3">
    <source>
        <dbReference type="ARBA" id="ARBA00022989"/>
    </source>
</evidence>
<keyword evidence="6" id="KW-1185">Reference proteome</keyword>
<evidence type="ECO:0000256" key="1">
    <source>
        <dbReference type="ARBA" id="ARBA00004141"/>
    </source>
</evidence>
<evidence type="ECO:0000313" key="6">
    <source>
        <dbReference type="Proteomes" id="UP000180235"/>
    </source>
</evidence>
<sequence length="441" mass="49234">MSWWWRQLRRYPLLGAGLTGCSFLILWQALGHGVTLGVGGISCALVLVLLRQRWSKANPPPTPPTHGSQLSRGEVTAYLEQVVQELRDLEQELGSPQADLQAVWQNCHHALDVPLSLSWAGTLTSIPIFQESFPINPINFEHPAWVLYGVNGRLTPAQAQELTRYHSQNQPVQVVWCASPWPGTELPSAVAQQLQDLGYHQPLLTITPQPAAILVRKMQPDGSWEESWEIPPPILDELTDWLTQRSQEPHWQYQAVVRRGQGLQTTIQCRQQSHRAQQAQRVIHRYQVWAGVWAGVNPVPSLDLLATGAINAQMLVDLAQLYRRNLTLAQARDMVSALGPMLLQMGVVEAITRLAGIWLKTQVVTYGLGGAIQAISAAYLTHLAGNTFLETLQHPQRELNPGVWQSWETRVQASATALQFWQRFIPQSLPWVVRTGVQAGG</sequence>
<evidence type="ECO:0000313" key="5">
    <source>
        <dbReference type="EMBL" id="APB34454.1"/>
    </source>
</evidence>
<keyword evidence="3" id="KW-1133">Transmembrane helix</keyword>
<dbReference type="EMBL" id="CP017675">
    <property type="protein sequence ID" value="APB34454.1"/>
    <property type="molecule type" value="Genomic_DNA"/>
</dbReference>
<gene>
    <name evidence="5" type="ORF">GlitD10_2125</name>
</gene>
<dbReference type="GO" id="GO:0016020">
    <property type="term" value="C:membrane"/>
    <property type="evidence" value="ECO:0007669"/>
    <property type="project" value="UniProtKB-SubCell"/>
</dbReference>
<dbReference type="KEGG" id="glt:GlitD10_2125"/>
<comment type="subcellular location">
    <subcellularLocation>
        <location evidence="1">Membrane</location>
        <topology evidence="1">Multi-pass membrane protein</topology>
    </subcellularLocation>
</comment>
<dbReference type="OrthoDB" id="467934at2"/>
<organism evidence="5 6">
    <name type="scientific">Gloeomargarita lithophora Alchichica-D10</name>
    <dbReference type="NCBI Taxonomy" id="1188229"/>
    <lineage>
        <taxon>Bacteria</taxon>
        <taxon>Bacillati</taxon>
        <taxon>Cyanobacteriota</taxon>
        <taxon>Cyanophyceae</taxon>
        <taxon>Gloeomargaritales</taxon>
        <taxon>Gloeomargaritaceae</taxon>
        <taxon>Gloeomargarita</taxon>
    </lineage>
</organism>
<dbReference type="PROSITE" id="PS51257">
    <property type="entry name" value="PROKAR_LIPOPROTEIN"/>
    <property type="match status" value="1"/>
</dbReference>
<dbReference type="STRING" id="1188229.GlitD10_2125"/>
<keyword evidence="2" id="KW-0812">Transmembrane</keyword>
<accession>A0A1J0AET3</accession>
<dbReference type="RefSeq" id="WP_071454893.1">
    <property type="nucleotide sequence ID" value="NZ_CP017675.1"/>
</dbReference>
<dbReference type="InterPro" id="IPR021147">
    <property type="entry name" value="DUF697"/>
</dbReference>
<protein>
    <submittedName>
        <fullName evidence="5">GTPase SAR1 and related small G proteins</fullName>
    </submittedName>
</protein>
<keyword evidence="4" id="KW-0472">Membrane</keyword>
<dbReference type="Pfam" id="PF05128">
    <property type="entry name" value="DUF697"/>
    <property type="match status" value="1"/>
</dbReference>
<evidence type="ECO:0000256" key="2">
    <source>
        <dbReference type="ARBA" id="ARBA00022692"/>
    </source>
</evidence>
<name>A0A1J0AET3_9CYAN</name>
<dbReference type="Proteomes" id="UP000180235">
    <property type="component" value="Chromosome"/>
</dbReference>
<reference evidence="5 6" key="1">
    <citation type="submission" date="2016-10" db="EMBL/GenBank/DDBJ databases">
        <title>Description of Gloeomargarita lithophora gen. nov., sp. nov., a thylakoid-bearing basal-branching cyanobacterium with intracellular carbonates, and proposal for Gloeomargaritales ord. nov.</title>
        <authorList>
            <person name="Moreira D."/>
            <person name="Tavera R."/>
            <person name="Benzerara K."/>
            <person name="Skouri-Panet F."/>
            <person name="Couradeau E."/>
            <person name="Gerard E."/>
            <person name="Loussert C."/>
            <person name="Novelo E."/>
            <person name="Zivanovic Y."/>
            <person name="Lopez-Garcia P."/>
        </authorList>
    </citation>
    <scope>NUCLEOTIDE SEQUENCE [LARGE SCALE GENOMIC DNA]</scope>
    <source>
        <strain evidence="5 6">D10</strain>
    </source>
</reference>
<dbReference type="AlphaFoldDB" id="A0A1J0AET3"/>